<feature type="compositionally biased region" description="Polar residues" evidence="7">
    <location>
        <begin position="35"/>
        <end position="44"/>
    </location>
</feature>
<dbReference type="PANTHER" id="PTHR11850">
    <property type="entry name" value="HOMEOBOX PROTEIN TRANSCRIPTION FACTORS"/>
    <property type="match status" value="1"/>
</dbReference>
<keyword evidence="3 6" id="KW-0238">DNA-binding</keyword>
<comment type="subcellular location">
    <subcellularLocation>
        <location evidence="1 6">Nucleus</location>
    </subcellularLocation>
</comment>
<evidence type="ECO:0000256" key="7">
    <source>
        <dbReference type="SAM" id="MobiDB-lite"/>
    </source>
</evidence>
<feature type="compositionally biased region" description="Polar residues" evidence="7">
    <location>
        <begin position="353"/>
        <end position="363"/>
    </location>
</feature>
<dbReference type="PROSITE" id="PS50071">
    <property type="entry name" value="HOMEOBOX_2"/>
    <property type="match status" value="1"/>
</dbReference>
<dbReference type="GO" id="GO:0001654">
    <property type="term" value="P:eye development"/>
    <property type="evidence" value="ECO:0007669"/>
    <property type="project" value="UniProtKB-ARBA"/>
</dbReference>
<comment type="similarity">
    <text evidence="2">Belongs to the TALE/MEIS homeobox family.</text>
</comment>
<evidence type="ECO:0000259" key="8">
    <source>
        <dbReference type="PROSITE" id="PS50071"/>
    </source>
</evidence>
<evidence type="ECO:0000256" key="3">
    <source>
        <dbReference type="ARBA" id="ARBA00023125"/>
    </source>
</evidence>
<dbReference type="InterPro" id="IPR009057">
    <property type="entry name" value="Homeodomain-like_sf"/>
</dbReference>
<feature type="compositionally biased region" description="Acidic residues" evidence="7">
    <location>
        <begin position="374"/>
        <end position="387"/>
    </location>
</feature>
<evidence type="ECO:0000256" key="5">
    <source>
        <dbReference type="ARBA" id="ARBA00023242"/>
    </source>
</evidence>
<evidence type="ECO:0000256" key="6">
    <source>
        <dbReference type="PROSITE-ProRule" id="PRU00108"/>
    </source>
</evidence>
<dbReference type="EMBL" id="OB792804">
    <property type="protein sequence ID" value="CAD7424550.1"/>
    <property type="molecule type" value="Genomic_DNA"/>
</dbReference>
<proteinExistence type="inferred from homology"/>
<evidence type="ECO:0000313" key="9">
    <source>
        <dbReference type="EMBL" id="CAD7424550.1"/>
    </source>
</evidence>
<dbReference type="SUPFAM" id="SSF46689">
    <property type="entry name" value="Homeodomain-like"/>
    <property type="match status" value="1"/>
</dbReference>
<dbReference type="InterPro" id="IPR001356">
    <property type="entry name" value="HD"/>
</dbReference>
<dbReference type="Gene3D" id="1.10.10.60">
    <property type="entry name" value="Homeodomain-like"/>
    <property type="match status" value="1"/>
</dbReference>
<evidence type="ECO:0000256" key="2">
    <source>
        <dbReference type="ARBA" id="ARBA00009661"/>
    </source>
</evidence>
<reference evidence="9" key="1">
    <citation type="submission" date="2020-11" db="EMBL/GenBank/DDBJ databases">
        <authorList>
            <person name="Tran Van P."/>
        </authorList>
    </citation>
    <scope>NUCLEOTIDE SEQUENCE</scope>
</reference>
<dbReference type="GO" id="GO:0048663">
    <property type="term" value="P:neuron fate commitment"/>
    <property type="evidence" value="ECO:0007669"/>
    <property type="project" value="UniProtKB-ARBA"/>
</dbReference>
<organism evidence="9">
    <name type="scientific">Timema monikensis</name>
    <dbReference type="NCBI Taxonomy" id="170555"/>
    <lineage>
        <taxon>Eukaryota</taxon>
        <taxon>Metazoa</taxon>
        <taxon>Ecdysozoa</taxon>
        <taxon>Arthropoda</taxon>
        <taxon>Hexapoda</taxon>
        <taxon>Insecta</taxon>
        <taxon>Pterygota</taxon>
        <taxon>Neoptera</taxon>
        <taxon>Polyneoptera</taxon>
        <taxon>Phasmatodea</taxon>
        <taxon>Timematodea</taxon>
        <taxon>Timematoidea</taxon>
        <taxon>Timematidae</taxon>
        <taxon>Timema</taxon>
    </lineage>
</organism>
<feature type="DNA-binding region" description="Homeobox" evidence="6">
    <location>
        <begin position="241"/>
        <end position="303"/>
    </location>
</feature>
<dbReference type="GO" id="GO:0000987">
    <property type="term" value="F:cis-regulatory region sequence-specific DNA binding"/>
    <property type="evidence" value="ECO:0007669"/>
    <property type="project" value="UniProtKB-ARBA"/>
</dbReference>
<protein>
    <recommendedName>
        <fullName evidence="8">Homeobox domain-containing protein</fullName>
    </recommendedName>
</protein>
<dbReference type="SMART" id="SM00389">
    <property type="entry name" value="HOX"/>
    <property type="match status" value="1"/>
</dbReference>
<dbReference type="GO" id="GO:0009887">
    <property type="term" value="P:animal organ morphogenesis"/>
    <property type="evidence" value="ECO:0007669"/>
    <property type="project" value="UniProtKB-ARBA"/>
</dbReference>
<dbReference type="CDD" id="cd00086">
    <property type="entry name" value="homeodomain"/>
    <property type="match status" value="1"/>
</dbReference>
<feature type="region of interest" description="Disordered" evidence="7">
    <location>
        <begin position="353"/>
        <end position="410"/>
    </location>
</feature>
<evidence type="ECO:0000256" key="4">
    <source>
        <dbReference type="ARBA" id="ARBA00023155"/>
    </source>
</evidence>
<keyword evidence="5 6" id="KW-0539">Nucleus</keyword>
<dbReference type="Pfam" id="PF05920">
    <property type="entry name" value="Homeobox_KN"/>
    <property type="match status" value="1"/>
</dbReference>
<dbReference type="GO" id="GO:0006355">
    <property type="term" value="P:regulation of DNA-templated transcription"/>
    <property type="evidence" value="ECO:0007669"/>
    <property type="project" value="InterPro"/>
</dbReference>
<gene>
    <name evidence="9" type="ORF">TMSB3V08_LOCUS1489</name>
</gene>
<dbReference type="GO" id="GO:0048646">
    <property type="term" value="P:anatomical structure formation involved in morphogenesis"/>
    <property type="evidence" value="ECO:0007669"/>
    <property type="project" value="UniProtKB-ARBA"/>
</dbReference>
<dbReference type="InterPro" id="IPR050224">
    <property type="entry name" value="TALE_homeobox"/>
</dbReference>
<feature type="region of interest" description="Disordered" evidence="7">
    <location>
        <begin position="182"/>
        <end position="236"/>
    </location>
</feature>
<feature type="region of interest" description="Disordered" evidence="7">
    <location>
        <begin position="305"/>
        <end position="339"/>
    </location>
</feature>
<keyword evidence="4 6" id="KW-0371">Homeobox</keyword>
<dbReference type="InterPro" id="IPR008422">
    <property type="entry name" value="KN_HD"/>
</dbReference>
<dbReference type="Pfam" id="PF16493">
    <property type="entry name" value="Meis_PKNOX_N"/>
    <property type="match status" value="1"/>
</dbReference>
<feature type="compositionally biased region" description="Polar residues" evidence="7">
    <location>
        <begin position="215"/>
        <end position="228"/>
    </location>
</feature>
<dbReference type="FunFam" id="1.10.10.60:FF:000004">
    <property type="entry name" value="Meis2 homeobox isoform 2c"/>
    <property type="match status" value="1"/>
</dbReference>
<name>A0A7R9E1H3_9NEOP</name>
<accession>A0A7R9E1H3</accession>
<dbReference type="GO" id="GO:0005634">
    <property type="term" value="C:nucleus"/>
    <property type="evidence" value="ECO:0007669"/>
    <property type="project" value="UniProtKB-SubCell"/>
</dbReference>
<dbReference type="AlphaFoldDB" id="A0A7R9E1H3"/>
<dbReference type="InterPro" id="IPR032453">
    <property type="entry name" value="PKNOX/Meis_N"/>
</dbReference>
<sequence length="410" mass="44327">MFPFPVGDGSVMIEGSTMVTPGYEQTESGGGGSVAITTGSNNQGAGFGQPDQAQFEADKRSVYKHPLFPLLALLFERCEQATQSAECPNSESFNMDIQAFVQHQERDRKPFLLNDPEVDGLVVSCAGGVGSQQLTGGAVLVQPPTNNTTINNTTPPESHSTIPSVAYQMMHTPQGLVAASIHLPSQPKSPGVVHGSTPLSQIGANPCPPPADSSLLHSQLSPAPTTPGSMDDDDDFLRDKKKQKRGVLPKLATSVMRSWLFQHLVHPYPTEDEKRQIAAQTNLTLLQVNNWFINARRRILQPMLDASNPGSEQFGNSTHNKNTNSKKTKSSGTGNSKQAAQRFWPENIASLQPQLNLSESNDTTHTDSSQVSSEESDGSSQEEDDFEEEKKSNMVIAKLEASSDSEPSQQ</sequence>
<feature type="domain" description="Homeobox" evidence="8">
    <location>
        <begin position="239"/>
        <end position="302"/>
    </location>
</feature>
<feature type="region of interest" description="Disordered" evidence="7">
    <location>
        <begin position="23"/>
        <end position="51"/>
    </location>
</feature>
<evidence type="ECO:0000256" key="1">
    <source>
        <dbReference type="ARBA" id="ARBA00004123"/>
    </source>
</evidence>